<evidence type="ECO:0000313" key="3">
    <source>
        <dbReference type="EMBL" id="MDN0089316.1"/>
    </source>
</evidence>
<dbReference type="InterPro" id="IPR050259">
    <property type="entry name" value="SDR"/>
</dbReference>
<reference evidence="2 4" key="1">
    <citation type="submission" date="2015-03" db="EMBL/GenBank/DDBJ databases">
        <authorList>
            <consortium name="Pathogen Informatics"/>
            <person name="Murphy D."/>
        </authorList>
    </citation>
    <scope>NUCLEOTIDE SEQUENCE [LARGE SCALE GENOMIC DNA]</scope>
    <source>
        <strain evidence="2">Type strain: CIP110231</strain>
        <strain evidence="4">type strain: CIP110231</strain>
    </source>
</reference>
<dbReference type="PRINTS" id="PR00081">
    <property type="entry name" value="GDHRDH"/>
</dbReference>
<dbReference type="RefSeq" id="WP_049601094.1">
    <property type="nucleotide sequence ID" value="NZ_CPYD01000014.1"/>
</dbReference>
<dbReference type="EMBL" id="CPYD01000014">
    <property type="protein sequence ID" value="CNF05965.1"/>
    <property type="molecule type" value="Genomic_DNA"/>
</dbReference>
<name>A0AAW7K3D4_9GAMM</name>
<dbReference type="EC" id="1.-.-.-" evidence="3"/>
<dbReference type="InterPro" id="IPR002347">
    <property type="entry name" value="SDR_fam"/>
</dbReference>
<gene>
    <name evidence="2" type="primary">acr1</name>
    <name evidence="2" type="ORF">ERS137967_03214</name>
    <name evidence="3" type="ORF">QVN42_18375</name>
</gene>
<evidence type="ECO:0000313" key="2">
    <source>
        <dbReference type="EMBL" id="CNF05965.1"/>
    </source>
</evidence>
<dbReference type="CDD" id="cd05233">
    <property type="entry name" value="SDR_c"/>
    <property type="match status" value="1"/>
</dbReference>
<dbReference type="Gene3D" id="3.40.50.720">
    <property type="entry name" value="NAD(P)-binding Rossmann-like Domain"/>
    <property type="match status" value="1"/>
</dbReference>
<organism evidence="3 5">
    <name type="scientific">Yersinia nurmii</name>
    <dbReference type="NCBI Taxonomy" id="685706"/>
    <lineage>
        <taxon>Bacteria</taxon>
        <taxon>Pseudomonadati</taxon>
        <taxon>Pseudomonadota</taxon>
        <taxon>Gammaproteobacteria</taxon>
        <taxon>Enterobacterales</taxon>
        <taxon>Yersiniaceae</taxon>
        <taxon>Yersinia</taxon>
    </lineage>
</organism>
<keyword evidence="3" id="KW-0560">Oxidoreductase</keyword>
<dbReference type="EMBL" id="JAUEHU010000030">
    <property type="protein sequence ID" value="MDN0089316.1"/>
    <property type="molecule type" value="Genomic_DNA"/>
</dbReference>
<sequence>MLQGKRAVVTGGGRDFGQAVSVWLAREGVEVALCSRVIAQAQATVEIIRAEGGSAEAYECDISDVNSVRQFSHGLLKHEKPIDILLLSAAQWLEGDLQTGGGDEDIVSTINTGLTGSILLTKALLPRMNREQGSDIIAMVSVCGVPNFTQSNAHPAFFAAKQGFSGFCHNISQSLAAENIRVTALYPPDFETFGFDENISHHNQTNQRLLTGQSIWQTVKFVVTQPRSCHINAIHFQGPSREQLG</sequence>
<comment type="similarity">
    <text evidence="1">Belongs to the short-chain dehydrogenases/reductases (SDR) family.</text>
</comment>
<proteinExistence type="inferred from homology"/>
<evidence type="ECO:0000313" key="4">
    <source>
        <dbReference type="Proteomes" id="UP000040578"/>
    </source>
</evidence>
<evidence type="ECO:0000313" key="5">
    <source>
        <dbReference type="Proteomes" id="UP001167864"/>
    </source>
</evidence>
<accession>A0AAW7K3D4</accession>
<dbReference type="AlphaFoldDB" id="A0AAW7K3D4"/>
<dbReference type="EC" id="1.2.1.-" evidence="2"/>
<dbReference type="Proteomes" id="UP001167864">
    <property type="component" value="Unassembled WGS sequence"/>
</dbReference>
<keyword evidence="4" id="KW-1185">Reference proteome</keyword>
<dbReference type="InterPro" id="IPR036291">
    <property type="entry name" value="NAD(P)-bd_dom_sf"/>
</dbReference>
<evidence type="ECO:0000256" key="1">
    <source>
        <dbReference type="ARBA" id="ARBA00006484"/>
    </source>
</evidence>
<dbReference type="PANTHER" id="PTHR42879">
    <property type="entry name" value="3-OXOACYL-(ACYL-CARRIER-PROTEIN) REDUCTASE"/>
    <property type="match status" value="1"/>
</dbReference>
<dbReference type="Proteomes" id="UP000040578">
    <property type="component" value="Unassembled WGS sequence"/>
</dbReference>
<protein>
    <submittedName>
        <fullName evidence="2">Oxidoreductase YgfF</fullName>
        <ecNumber evidence="2">1.2.1.-</ecNumber>
    </submittedName>
    <submittedName>
        <fullName evidence="3">SDR family oxidoreductase</fullName>
        <ecNumber evidence="3">1.-.-.-</ecNumber>
    </submittedName>
</protein>
<comment type="caution">
    <text evidence="3">The sequence shown here is derived from an EMBL/GenBank/DDBJ whole genome shotgun (WGS) entry which is preliminary data.</text>
</comment>
<dbReference type="PANTHER" id="PTHR42879:SF2">
    <property type="entry name" value="3-OXOACYL-[ACYL-CARRIER-PROTEIN] REDUCTASE FABG"/>
    <property type="match status" value="1"/>
</dbReference>
<dbReference type="SUPFAM" id="SSF51735">
    <property type="entry name" value="NAD(P)-binding Rossmann-fold domains"/>
    <property type="match status" value="1"/>
</dbReference>
<reference evidence="3" key="2">
    <citation type="submission" date="2023-06" db="EMBL/GenBank/DDBJ databases">
        <authorList>
            <person name="Polev D.E."/>
            <person name="Saitova A.T."/>
            <person name="Bogumilchik E.A."/>
            <person name="Kokorina G.I."/>
            <person name="Voskresenskaia E.A."/>
        </authorList>
    </citation>
    <scope>NUCLEOTIDE SEQUENCE</scope>
    <source>
        <strain evidence="3">2145 StPb PI</strain>
    </source>
</reference>
<dbReference type="Pfam" id="PF00106">
    <property type="entry name" value="adh_short"/>
    <property type="match status" value="1"/>
</dbReference>
<dbReference type="GO" id="GO:0016491">
    <property type="term" value="F:oxidoreductase activity"/>
    <property type="evidence" value="ECO:0007669"/>
    <property type="project" value="UniProtKB-KW"/>
</dbReference>